<dbReference type="InterPro" id="IPR003607">
    <property type="entry name" value="HD/PDEase_dom"/>
</dbReference>
<protein>
    <recommendedName>
        <fullName evidence="1">HD domain-containing protein</fullName>
    </recommendedName>
</protein>
<dbReference type="SUPFAM" id="SSF109604">
    <property type="entry name" value="HD-domain/PDEase-like"/>
    <property type="match status" value="1"/>
</dbReference>
<organism evidence="2 3">
    <name type="scientific">Bacillus amyloliquefaciens</name>
    <name type="common">Bacillus velezensis</name>
    <dbReference type="NCBI Taxonomy" id="1390"/>
    <lineage>
        <taxon>Bacteria</taxon>
        <taxon>Bacillati</taxon>
        <taxon>Bacillota</taxon>
        <taxon>Bacilli</taxon>
        <taxon>Bacillales</taxon>
        <taxon>Bacillaceae</taxon>
        <taxon>Bacillus</taxon>
        <taxon>Bacillus amyloliquefaciens group</taxon>
    </lineage>
</organism>
<dbReference type="EMBL" id="MOEA01000003">
    <property type="protein sequence ID" value="OIK20827.1"/>
    <property type="molecule type" value="Genomic_DNA"/>
</dbReference>
<name>A0AAP7TB12_BACAM</name>
<comment type="caution">
    <text evidence="2">The sequence shown here is derived from an EMBL/GenBank/DDBJ whole genome shotgun (WGS) entry which is preliminary data.</text>
</comment>
<dbReference type="Gene3D" id="1.10.472.50">
    <property type="entry name" value="HD-domain/PDEase-like"/>
    <property type="match status" value="1"/>
</dbReference>
<gene>
    <name evidence="2" type="ORF">BKP66_14525</name>
</gene>
<dbReference type="PANTHER" id="PTHR33594:SF1">
    <property type="entry name" value="HD_PDEASE DOMAIN-CONTAINING PROTEIN"/>
    <property type="match status" value="1"/>
</dbReference>
<dbReference type="CDD" id="cd00077">
    <property type="entry name" value="HDc"/>
    <property type="match status" value="1"/>
</dbReference>
<reference evidence="2 3" key="1">
    <citation type="submission" date="2016-10" db="EMBL/GenBank/DDBJ databases">
        <authorList>
            <person name="Marach S."/>
            <person name="Prathuangwong S."/>
            <person name="Takikawa Y."/>
            <person name="Dohra H."/>
        </authorList>
    </citation>
    <scope>NUCLEOTIDE SEQUENCE [LARGE SCALE GENOMIC DNA]</scope>
    <source>
        <strain evidence="2 3">K2</strain>
    </source>
</reference>
<dbReference type="Gene3D" id="1.20.58.1910">
    <property type="match status" value="1"/>
</dbReference>
<evidence type="ECO:0000313" key="2">
    <source>
        <dbReference type="EMBL" id="OIK20827.1"/>
    </source>
</evidence>
<dbReference type="Proteomes" id="UP000180036">
    <property type="component" value="Unassembled WGS sequence"/>
</dbReference>
<dbReference type="PANTHER" id="PTHR33594">
    <property type="entry name" value="SUPERFAMILY HYDROLASE, PUTATIVE (AFU_ORTHOLOGUE AFUA_1G03035)-RELATED"/>
    <property type="match status" value="1"/>
</dbReference>
<dbReference type="PROSITE" id="PS51831">
    <property type="entry name" value="HD"/>
    <property type="match status" value="1"/>
</dbReference>
<evidence type="ECO:0000313" key="3">
    <source>
        <dbReference type="Proteomes" id="UP000180036"/>
    </source>
</evidence>
<dbReference type="RefSeq" id="WP_071348133.1">
    <property type="nucleotide sequence ID" value="NZ_MOEA01000003.1"/>
</dbReference>
<evidence type="ECO:0000259" key="1">
    <source>
        <dbReference type="PROSITE" id="PS51831"/>
    </source>
</evidence>
<feature type="domain" description="HD" evidence="1">
    <location>
        <begin position="26"/>
        <end position="129"/>
    </location>
</feature>
<proteinExistence type="predicted"/>
<dbReference type="AlphaFoldDB" id="A0AAP7TB12"/>
<sequence>MNEKEQLENVRDWVREKLINERTGHDWLHISRVANLSVFIAKEEGADLFVTEAAALVHDLIDAKLDESERLTAGEVTERLAAFNIAEGPIQEIADIITRMSFRHRKLLKKRPLSLEGKVVQDADMLDAIGAAGIGRAFMFAGAKGHPMYGTPTSVLAHIEDKLITLKDVMNTKTGAGLAEERHQFLLQFAGRFQKEAGMDKS</sequence>
<dbReference type="Pfam" id="PF01966">
    <property type="entry name" value="HD"/>
    <property type="match status" value="1"/>
</dbReference>
<dbReference type="SMART" id="SM00471">
    <property type="entry name" value="HDc"/>
    <property type="match status" value="1"/>
</dbReference>
<dbReference type="InterPro" id="IPR006674">
    <property type="entry name" value="HD_domain"/>
</dbReference>
<accession>A0AAP7TB12</accession>